<dbReference type="FunFam" id="1.10.238.10:FF:000302">
    <property type="entry name" value="Probable calcium-binding protein CML46"/>
    <property type="match status" value="1"/>
</dbReference>
<keyword evidence="5" id="KW-0812">Transmembrane</keyword>
<feature type="transmembrane region" description="Helical" evidence="5">
    <location>
        <begin position="12"/>
        <end position="32"/>
    </location>
</feature>
<evidence type="ECO:0000256" key="1">
    <source>
        <dbReference type="ARBA" id="ARBA00003291"/>
    </source>
</evidence>
<dbReference type="SMART" id="SM00054">
    <property type="entry name" value="EFh"/>
    <property type="match status" value="1"/>
</dbReference>
<dbReference type="Pfam" id="PF13499">
    <property type="entry name" value="EF-hand_7"/>
    <property type="match status" value="1"/>
</dbReference>
<dbReference type="SUPFAM" id="SSF47473">
    <property type="entry name" value="EF-hand"/>
    <property type="match status" value="1"/>
</dbReference>
<evidence type="ECO:0000256" key="5">
    <source>
        <dbReference type="SAM" id="Phobius"/>
    </source>
</evidence>
<dbReference type="PANTHER" id="PTHR10891">
    <property type="entry name" value="EF-HAND CALCIUM-BINDING DOMAIN CONTAINING PROTEIN"/>
    <property type="match status" value="1"/>
</dbReference>
<proteinExistence type="predicted"/>
<keyword evidence="3" id="KW-0677">Repeat</keyword>
<evidence type="ECO:0000313" key="9">
    <source>
        <dbReference type="RefSeq" id="XP_056854204.1"/>
    </source>
</evidence>
<dbReference type="KEGG" id="rsz:108809374"/>
<dbReference type="GeneID" id="108809374"/>
<dbReference type="GO" id="GO:0005509">
    <property type="term" value="F:calcium ion binding"/>
    <property type="evidence" value="ECO:0007669"/>
    <property type="project" value="InterPro"/>
</dbReference>
<protein>
    <submittedName>
        <fullName evidence="8 9">Probable calcium-binding protein CML46</fullName>
    </submittedName>
</protein>
<dbReference type="KEGG" id="rsz:130503603"/>
<dbReference type="RefSeq" id="XP_018437022.1">
    <property type="nucleotide sequence ID" value="XM_018581520.2"/>
</dbReference>
<dbReference type="CDD" id="cd00051">
    <property type="entry name" value="EFh"/>
    <property type="match status" value="1"/>
</dbReference>
<dbReference type="Proteomes" id="UP000504610">
    <property type="component" value="Chromosome 6"/>
</dbReference>
<organism evidence="7 8">
    <name type="scientific">Raphanus sativus</name>
    <name type="common">Radish</name>
    <name type="synonym">Raphanus raphanistrum var. sativus</name>
    <dbReference type="NCBI Taxonomy" id="3726"/>
    <lineage>
        <taxon>Eukaryota</taxon>
        <taxon>Viridiplantae</taxon>
        <taxon>Streptophyta</taxon>
        <taxon>Embryophyta</taxon>
        <taxon>Tracheophyta</taxon>
        <taxon>Spermatophyta</taxon>
        <taxon>Magnoliopsida</taxon>
        <taxon>eudicotyledons</taxon>
        <taxon>Gunneridae</taxon>
        <taxon>Pentapetalae</taxon>
        <taxon>rosids</taxon>
        <taxon>malvids</taxon>
        <taxon>Brassicales</taxon>
        <taxon>Brassicaceae</taxon>
        <taxon>Brassiceae</taxon>
        <taxon>Raphanus</taxon>
    </lineage>
</organism>
<dbReference type="RefSeq" id="XP_056854204.1">
    <property type="nucleotide sequence ID" value="XM_056998224.1"/>
</dbReference>
<comment type="function">
    <text evidence="1">Potential calcium sensor.</text>
</comment>
<dbReference type="PROSITE" id="PS50222">
    <property type="entry name" value="EF_HAND_2"/>
    <property type="match status" value="1"/>
</dbReference>
<evidence type="ECO:0000313" key="10">
    <source>
        <dbReference type="RefSeq" id="XP_056855142.1"/>
    </source>
</evidence>
<evidence type="ECO:0000313" key="7">
    <source>
        <dbReference type="Proteomes" id="UP000504610"/>
    </source>
</evidence>
<gene>
    <name evidence="8" type="primary">LOC108809374</name>
    <name evidence="9" type="synonym">LOC130503603</name>
    <name evidence="10" type="synonym">LOC130504545</name>
</gene>
<sequence length="188" mass="22171">MEKSFLSEYKQSSSLTFFALINLFLIKFGRWVSSTRIFLFRFFTLLQHHQRVSHKHENLTKHHIEEQQEEEYDDLCREDAEMVMRRLGLSTDQESDELQERYSSTEISSLFKSNEASLAEVKQAFDVFDENRDGFIDATELQRVLTILGFKEASHLENCSAMIRSSNDNKEERIDFNGFVKFMENNSL</sequence>
<feature type="domain" description="EF-hand" evidence="6">
    <location>
        <begin position="116"/>
        <end position="151"/>
    </location>
</feature>
<keyword evidence="5" id="KW-1133">Transmembrane helix</keyword>
<evidence type="ECO:0000256" key="3">
    <source>
        <dbReference type="ARBA" id="ARBA00022737"/>
    </source>
</evidence>
<dbReference type="InterPro" id="IPR039647">
    <property type="entry name" value="EF_hand_pair_protein_CML-like"/>
</dbReference>
<accession>A0A6J0JMX8</accession>
<evidence type="ECO:0000259" key="6">
    <source>
        <dbReference type="PROSITE" id="PS50222"/>
    </source>
</evidence>
<dbReference type="OrthoDB" id="26525at2759"/>
<dbReference type="PROSITE" id="PS00018">
    <property type="entry name" value="EF_HAND_1"/>
    <property type="match status" value="1"/>
</dbReference>
<dbReference type="RefSeq" id="XP_056855142.1">
    <property type="nucleotide sequence ID" value="XM_056999162.1"/>
</dbReference>
<keyword evidence="7" id="KW-1185">Reference proteome</keyword>
<dbReference type="InterPro" id="IPR018247">
    <property type="entry name" value="EF_Hand_1_Ca_BS"/>
</dbReference>
<dbReference type="InterPro" id="IPR002048">
    <property type="entry name" value="EF_hand_dom"/>
</dbReference>
<dbReference type="InterPro" id="IPR011992">
    <property type="entry name" value="EF-hand-dom_pair"/>
</dbReference>
<keyword evidence="5" id="KW-0472">Membrane</keyword>
<evidence type="ECO:0000256" key="4">
    <source>
        <dbReference type="ARBA" id="ARBA00022837"/>
    </source>
</evidence>
<keyword evidence="4" id="KW-0106">Calcium</keyword>
<dbReference type="Gene3D" id="1.10.238.10">
    <property type="entry name" value="EF-hand"/>
    <property type="match status" value="1"/>
</dbReference>
<dbReference type="KEGG" id="rsz:130504545"/>
<reference evidence="7" key="1">
    <citation type="journal article" date="2019" name="Database">
        <title>The radish genome database (RadishGD): an integrated information resource for radish genomics.</title>
        <authorList>
            <person name="Yu H.J."/>
            <person name="Baek S."/>
            <person name="Lee Y.J."/>
            <person name="Cho A."/>
            <person name="Mun J.H."/>
        </authorList>
    </citation>
    <scope>NUCLEOTIDE SEQUENCE [LARGE SCALE GENOMIC DNA]</scope>
    <source>
        <strain evidence="7">cv. WK10039</strain>
    </source>
</reference>
<dbReference type="AlphaFoldDB" id="A0A6J0JMX8"/>
<reference evidence="8 9" key="2">
    <citation type="submission" date="2025-04" db="UniProtKB">
        <authorList>
            <consortium name="RefSeq"/>
        </authorList>
    </citation>
    <scope>IDENTIFICATION</scope>
    <source>
        <tissue evidence="8 9">Leaf</tissue>
    </source>
</reference>
<evidence type="ECO:0000313" key="8">
    <source>
        <dbReference type="RefSeq" id="XP_018437022.1"/>
    </source>
</evidence>
<keyword evidence="2" id="KW-0479">Metal-binding</keyword>
<name>A0A6J0JMX8_RAPSA</name>
<evidence type="ECO:0000256" key="2">
    <source>
        <dbReference type="ARBA" id="ARBA00022723"/>
    </source>
</evidence>